<evidence type="ECO:0000313" key="2">
    <source>
        <dbReference type="EMBL" id="CNX34286.1"/>
    </source>
</evidence>
<organism evidence="2 5">
    <name type="scientific">Mycobacterium tuberculosis</name>
    <dbReference type="NCBI Taxonomy" id="1773"/>
    <lineage>
        <taxon>Bacteria</taxon>
        <taxon>Bacillati</taxon>
        <taxon>Actinomycetota</taxon>
        <taxon>Actinomycetes</taxon>
        <taxon>Mycobacteriales</taxon>
        <taxon>Mycobacteriaceae</taxon>
        <taxon>Mycobacterium</taxon>
        <taxon>Mycobacterium tuberculosis complex</taxon>
    </lineage>
</organism>
<evidence type="ECO:0000313" key="3">
    <source>
        <dbReference type="EMBL" id="COX88317.1"/>
    </source>
</evidence>
<evidence type="ECO:0000313" key="5">
    <source>
        <dbReference type="Proteomes" id="UP000039217"/>
    </source>
</evidence>
<dbReference type="Proteomes" id="UP000046680">
    <property type="component" value="Unassembled WGS sequence"/>
</dbReference>
<gene>
    <name evidence="1" type="ORF">ERS007657_03960</name>
    <name evidence="2" type="ORF">ERS007661_04590</name>
    <name evidence="3" type="ORF">ERS007739_01838</name>
</gene>
<evidence type="ECO:0000313" key="6">
    <source>
        <dbReference type="Proteomes" id="UP000046680"/>
    </source>
</evidence>
<evidence type="ECO:0000313" key="1">
    <source>
        <dbReference type="EMBL" id="CFS09024.1"/>
    </source>
</evidence>
<dbReference type="EMBL" id="CSBK01000766">
    <property type="protein sequence ID" value="COX88317.1"/>
    <property type="molecule type" value="Genomic_DNA"/>
</dbReference>
<name>A0A655FZL9_MYCTX</name>
<dbReference type="EMBL" id="CQQC01002967">
    <property type="protein sequence ID" value="CNX34286.1"/>
    <property type="molecule type" value="Genomic_DNA"/>
</dbReference>
<dbReference type="EMBL" id="CGCX01002232">
    <property type="protein sequence ID" value="CFS09024.1"/>
    <property type="molecule type" value="Genomic_DNA"/>
</dbReference>
<protein>
    <submittedName>
        <fullName evidence="2">Uncharacterized protein</fullName>
    </submittedName>
</protein>
<dbReference type="Proteomes" id="UP000039021">
    <property type="component" value="Unassembled WGS sequence"/>
</dbReference>
<reference evidence="4 5" key="2">
    <citation type="submission" date="2015-03" db="EMBL/GenBank/DDBJ databases">
        <authorList>
            <consortium name="Pathogen Informatics"/>
        </authorList>
    </citation>
    <scope>NUCLEOTIDE SEQUENCE [LARGE SCALE GENOMIC DNA]</scope>
    <source>
        <strain evidence="1 6">C09601061</strain>
        <strain evidence="2 5">D00501624</strain>
        <strain evidence="4">N09902308</strain>
    </source>
</reference>
<dbReference type="AlphaFoldDB" id="A0A655FZL9"/>
<dbReference type="Proteomes" id="UP000039217">
    <property type="component" value="Unassembled WGS sequence"/>
</dbReference>
<reference evidence="3" key="1">
    <citation type="submission" date="2015-03" db="EMBL/GenBank/DDBJ databases">
        <authorList>
            <consortium name="Pathogen Informatics"/>
            <person name="Murphy D."/>
        </authorList>
    </citation>
    <scope>NUCLEOTIDE SEQUENCE</scope>
    <source>
        <strain evidence="3">N09902308</strain>
    </source>
</reference>
<sequence length="41" mass="4153">MLPPSITMSPASSVLASSSITAVVMFPAGTITQTTRGAESR</sequence>
<accession>A0A655FZL9</accession>
<proteinExistence type="predicted"/>
<evidence type="ECO:0000313" key="4">
    <source>
        <dbReference type="Proteomes" id="UP000039021"/>
    </source>
</evidence>